<dbReference type="Gene3D" id="3.40.50.1820">
    <property type="entry name" value="alpha/beta hydrolase"/>
    <property type="match status" value="1"/>
</dbReference>
<evidence type="ECO:0000259" key="2">
    <source>
        <dbReference type="Pfam" id="PF07859"/>
    </source>
</evidence>
<name>A0ABT9DTA4_9PROT</name>
<keyword evidence="1 3" id="KW-0378">Hydrolase</keyword>
<dbReference type="Pfam" id="PF07859">
    <property type="entry name" value="Abhydrolase_3"/>
    <property type="match status" value="1"/>
</dbReference>
<dbReference type="InterPro" id="IPR029058">
    <property type="entry name" value="AB_hydrolase_fold"/>
</dbReference>
<gene>
    <name evidence="3" type="ORF">Q7A36_02170</name>
</gene>
<evidence type="ECO:0000313" key="4">
    <source>
        <dbReference type="Proteomes" id="UP001243009"/>
    </source>
</evidence>
<dbReference type="PANTHER" id="PTHR48081">
    <property type="entry name" value="AB HYDROLASE SUPERFAMILY PROTEIN C4A8.06C"/>
    <property type="match status" value="1"/>
</dbReference>
<dbReference type="EMBL" id="JAUTWS010000002">
    <property type="protein sequence ID" value="MDO9707131.1"/>
    <property type="molecule type" value="Genomic_DNA"/>
</dbReference>
<evidence type="ECO:0000313" key="3">
    <source>
        <dbReference type="EMBL" id="MDO9707131.1"/>
    </source>
</evidence>
<accession>A0ABT9DTA4</accession>
<dbReference type="RefSeq" id="WP_305102004.1">
    <property type="nucleotide sequence ID" value="NZ_JAUTWS010000002.1"/>
</dbReference>
<feature type="domain" description="Alpha/beta hydrolase fold-3" evidence="2">
    <location>
        <begin position="77"/>
        <end position="283"/>
    </location>
</feature>
<dbReference type="InterPro" id="IPR013094">
    <property type="entry name" value="AB_hydrolase_3"/>
</dbReference>
<keyword evidence="4" id="KW-1185">Reference proteome</keyword>
<proteinExistence type="predicted"/>
<comment type="caution">
    <text evidence="3">The sequence shown here is derived from an EMBL/GenBank/DDBJ whole genome shotgun (WGS) entry which is preliminary data.</text>
</comment>
<dbReference type="SUPFAM" id="SSF53474">
    <property type="entry name" value="alpha/beta-Hydrolases"/>
    <property type="match status" value="1"/>
</dbReference>
<dbReference type="Proteomes" id="UP001243009">
    <property type="component" value="Unassembled WGS sequence"/>
</dbReference>
<dbReference type="InterPro" id="IPR050300">
    <property type="entry name" value="GDXG_lipolytic_enzyme"/>
</dbReference>
<organism evidence="3 4">
    <name type="scientific">Paracraurococcus lichenis</name>
    <dbReference type="NCBI Taxonomy" id="3064888"/>
    <lineage>
        <taxon>Bacteria</taxon>
        <taxon>Pseudomonadati</taxon>
        <taxon>Pseudomonadota</taxon>
        <taxon>Alphaproteobacteria</taxon>
        <taxon>Acetobacterales</taxon>
        <taxon>Roseomonadaceae</taxon>
        <taxon>Paracraurococcus</taxon>
    </lineage>
</organism>
<sequence>MDPELAAAAALLRERGLVAASPVTAPIAEARAALDRISAFLAKGSEPLREEHTLTLPGGLRARLYRPDAAHAPVPLLVYAHGGSFAVGSLDGWDHVLRDIVRGSGCAALHLDYRLLPEHRFPAAHEDMVAGFRWAAANACEFGIDPGRLALGGDSAGANLALGAALALRDAGGPRPRFLLLHYGAYDTETDSASWQRFGQGAAGLSIASAEWLWANYLTDPAQRRDWRAAPLLADLRGLPPALLTIGTLDPLLDQNEALAARLAEAGIPCRLLRCEGLNHGFIRYGRLVSAVRRCLAESAAALGAALTKEPAHAA</sequence>
<reference evidence="3 4" key="1">
    <citation type="submission" date="2023-08" db="EMBL/GenBank/DDBJ databases">
        <title>The draft genome sequence of Paracraurococcus sp. LOR1-02.</title>
        <authorList>
            <person name="Kingkaew E."/>
            <person name="Tanasupawat S."/>
        </authorList>
    </citation>
    <scope>NUCLEOTIDE SEQUENCE [LARGE SCALE GENOMIC DNA]</scope>
    <source>
        <strain evidence="3 4">LOR1-02</strain>
    </source>
</reference>
<protein>
    <submittedName>
        <fullName evidence="3">Alpha/beta hydrolase</fullName>
    </submittedName>
</protein>
<dbReference type="PANTHER" id="PTHR48081:SF8">
    <property type="entry name" value="ALPHA_BETA HYDROLASE FOLD-3 DOMAIN-CONTAINING PROTEIN-RELATED"/>
    <property type="match status" value="1"/>
</dbReference>
<evidence type="ECO:0000256" key="1">
    <source>
        <dbReference type="ARBA" id="ARBA00022801"/>
    </source>
</evidence>
<dbReference type="GO" id="GO:0016787">
    <property type="term" value="F:hydrolase activity"/>
    <property type="evidence" value="ECO:0007669"/>
    <property type="project" value="UniProtKB-KW"/>
</dbReference>